<dbReference type="Gene3D" id="3.30.830.10">
    <property type="entry name" value="Metalloenzyme, LuxS/M16 peptidase-like"/>
    <property type="match status" value="2"/>
</dbReference>
<dbReference type="PANTHER" id="PTHR11851:SF134">
    <property type="entry name" value="ZINC-DEPENDENT PROTEASE"/>
    <property type="match status" value="1"/>
</dbReference>
<dbReference type="GO" id="GO:0006508">
    <property type="term" value="P:proteolysis"/>
    <property type="evidence" value="ECO:0007669"/>
    <property type="project" value="UniProtKB-KW"/>
</dbReference>
<keyword evidence="3" id="KW-0645">Protease</keyword>
<keyword evidence="3" id="KW-0378">Hydrolase</keyword>
<comment type="caution">
    <text evidence="3">The sequence shown here is derived from an EMBL/GenBank/DDBJ whole genome shotgun (WGS) entry which is preliminary data.</text>
</comment>
<dbReference type="Pfam" id="PF05193">
    <property type="entry name" value="Peptidase_M16_C"/>
    <property type="match status" value="1"/>
</dbReference>
<dbReference type="GO" id="GO:0046872">
    <property type="term" value="F:metal ion binding"/>
    <property type="evidence" value="ECO:0007669"/>
    <property type="project" value="InterPro"/>
</dbReference>
<evidence type="ECO:0000259" key="1">
    <source>
        <dbReference type="Pfam" id="PF00675"/>
    </source>
</evidence>
<dbReference type="Proteomes" id="UP000052012">
    <property type="component" value="Unassembled WGS sequence"/>
</dbReference>
<reference evidence="3 4" key="1">
    <citation type="journal article" date="2015" name="Genome Announc.">
        <title>Expanding the biotechnology potential of lactobacilli through comparative genomics of 213 strains and associated genera.</title>
        <authorList>
            <person name="Sun Z."/>
            <person name="Harris H.M."/>
            <person name="McCann A."/>
            <person name="Guo C."/>
            <person name="Argimon S."/>
            <person name="Zhang W."/>
            <person name="Yang X."/>
            <person name="Jeffery I.B."/>
            <person name="Cooney J.C."/>
            <person name="Kagawa T.F."/>
            <person name="Liu W."/>
            <person name="Song Y."/>
            <person name="Salvetti E."/>
            <person name="Wrobel A."/>
            <person name="Rasinkangas P."/>
            <person name="Parkhill J."/>
            <person name="Rea M.C."/>
            <person name="O'Sullivan O."/>
            <person name="Ritari J."/>
            <person name="Douillard F.P."/>
            <person name="Paul Ross R."/>
            <person name="Yang R."/>
            <person name="Briner A.E."/>
            <person name="Felis G.E."/>
            <person name="de Vos W.M."/>
            <person name="Barrangou R."/>
            <person name="Klaenhammer T.R."/>
            <person name="Caufield P.W."/>
            <person name="Cui Y."/>
            <person name="Zhang H."/>
            <person name="O'Toole P.W."/>
        </authorList>
    </citation>
    <scope>NUCLEOTIDE SEQUENCE [LARGE SCALE GENOMIC DNA]</scope>
    <source>
        <strain evidence="3 4">DSM 23829</strain>
    </source>
</reference>
<gene>
    <name evidence="3" type="ORF">FD06_GL001019</name>
</gene>
<evidence type="ECO:0000313" key="4">
    <source>
        <dbReference type="Proteomes" id="UP000052012"/>
    </source>
</evidence>
<sequence length="424" mass="48234">MINKKYDNYNEEIYYEKLDNGLEIVLVPKNDFYKTYATFSTSYGSINNKFIPYGKKNAVSLPAGIAHFLEHKMFDKKDYDAFDLFSKTGASSNAFTSFTKTSYLFSCVDNLKANIGILLDFVQSPYFTDKKVEKEKGIIGQEISMYDDDPDAAIFFGTVSKMYPDFPLNVDIAGTVESISKITAEDLYTAYNTFYQPGNMQLNIVGNMDVNDVVKFIKANQAKKTFKPYQDIKNVIPKSTKIIKDSKQFMNITRNKVAVGIKGQQLDSVDSKYELGISLLLELLFSESSSNYNKLYNKGIIDDSFGFDFEFEKYYNFALIAGDTDYPNEFITEIKNILLAAVSNLDDLKENFELIKKEELGQHISMMNSIEAIANNLGNKDNNYTNLYDEINIINSITLEDLKLYAQKFINKNNIVTNIISPKS</sequence>
<dbReference type="RefSeq" id="WP_056966021.1">
    <property type="nucleotide sequence ID" value="NZ_AYYQ01000018.1"/>
</dbReference>
<dbReference type="GO" id="GO:0008233">
    <property type="term" value="F:peptidase activity"/>
    <property type="evidence" value="ECO:0007669"/>
    <property type="project" value="UniProtKB-KW"/>
</dbReference>
<dbReference type="NCBIfam" id="NF047421">
    <property type="entry name" value="YfmH_fam"/>
    <property type="match status" value="1"/>
</dbReference>
<accession>A0A0R2AXD9</accession>
<dbReference type="STRING" id="1423781.FD06_GL001019"/>
<keyword evidence="4" id="KW-1185">Reference proteome</keyword>
<dbReference type="PANTHER" id="PTHR11851">
    <property type="entry name" value="METALLOPROTEASE"/>
    <property type="match status" value="1"/>
</dbReference>
<evidence type="ECO:0000259" key="2">
    <source>
        <dbReference type="Pfam" id="PF05193"/>
    </source>
</evidence>
<protein>
    <submittedName>
        <fullName evidence="3">M16c subfamily protease</fullName>
    </submittedName>
</protein>
<dbReference type="PATRIC" id="fig|1423781.4.peg.1056"/>
<proteinExistence type="predicted"/>
<dbReference type="InterPro" id="IPR011249">
    <property type="entry name" value="Metalloenz_LuxS/M16"/>
</dbReference>
<dbReference type="AlphaFoldDB" id="A0A0R2AXD9"/>
<evidence type="ECO:0000313" key="3">
    <source>
        <dbReference type="EMBL" id="KRM68699.1"/>
    </source>
</evidence>
<dbReference type="Pfam" id="PF00675">
    <property type="entry name" value="Peptidase_M16"/>
    <property type="match status" value="1"/>
</dbReference>
<dbReference type="SUPFAM" id="SSF63411">
    <property type="entry name" value="LuxS/MPP-like metallohydrolase"/>
    <property type="match status" value="2"/>
</dbReference>
<feature type="domain" description="Peptidase M16 N-terminal" evidence="1">
    <location>
        <begin position="63"/>
        <end position="174"/>
    </location>
</feature>
<dbReference type="EMBL" id="AYYQ01000018">
    <property type="protein sequence ID" value="KRM68699.1"/>
    <property type="molecule type" value="Genomic_DNA"/>
</dbReference>
<name>A0A0R2AXD9_9LACO</name>
<organism evidence="3 4">
    <name type="scientific">Apilactobacillus ozensis DSM 23829 = JCM 17196</name>
    <dbReference type="NCBI Taxonomy" id="1423781"/>
    <lineage>
        <taxon>Bacteria</taxon>
        <taxon>Bacillati</taxon>
        <taxon>Bacillota</taxon>
        <taxon>Bacilli</taxon>
        <taxon>Lactobacillales</taxon>
        <taxon>Lactobacillaceae</taxon>
        <taxon>Apilactobacillus</taxon>
    </lineage>
</organism>
<dbReference type="InterPro" id="IPR007863">
    <property type="entry name" value="Peptidase_M16_C"/>
</dbReference>
<feature type="domain" description="Peptidase M16 C-terminal" evidence="2">
    <location>
        <begin position="181"/>
        <end position="344"/>
    </location>
</feature>
<dbReference type="OrthoDB" id="9811314at2"/>
<dbReference type="InterPro" id="IPR011765">
    <property type="entry name" value="Pept_M16_N"/>
</dbReference>
<dbReference type="InterPro" id="IPR050361">
    <property type="entry name" value="MPP/UQCRC_Complex"/>
</dbReference>